<evidence type="ECO:0000259" key="1">
    <source>
        <dbReference type="Pfam" id="PF05649"/>
    </source>
</evidence>
<dbReference type="Gene3D" id="1.10.1380.10">
    <property type="entry name" value="Neutral endopeptidase , domain2"/>
    <property type="match status" value="1"/>
</dbReference>
<gene>
    <name evidence="2" type="ORF">KIN20_033689</name>
</gene>
<reference evidence="2" key="1">
    <citation type="submission" date="2021-06" db="EMBL/GenBank/DDBJ databases">
        <title>Parelaphostrongylus tenuis whole genome reference sequence.</title>
        <authorList>
            <person name="Garwood T.J."/>
            <person name="Larsen P.A."/>
            <person name="Fountain-Jones N.M."/>
            <person name="Garbe J.R."/>
            <person name="Macchietto M.G."/>
            <person name="Kania S.A."/>
            <person name="Gerhold R.W."/>
            <person name="Richards J.E."/>
            <person name="Wolf T.M."/>
        </authorList>
    </citation>
    <scope>NUCLEOTIDE SEQUENCE</scope>
    <source>
        <strain evidence="2">MNPRO001-30</strain>
        <tissue evidence="2">Meninges</tissue>
    </source>
</reference>
<keyword evidence="3" id="KW-1185">Reference proteome</keyword>
<evidence type="ECO:0000313" key="2">
    <source>
        <dbReference type="EMBL" id="KAJ1371702.1"/>
    </source>
</evidence>
<name>A0AAD5R8S6_PARTN</name>
<dbReference type="AlphaFoldDB" id="A0AAD5R8S6"/>
<evidence type="ECO:0000313" key="3">
    <source>
        <dbReference type="Proteomes" id="UP001196413"/>
    </source>
</evidence>
<dbReference type="GO" id="GO:0006508">
    <property type="term" value="P:proteolysis"/>
    <property type="evidence" value="ECO:0007669"/>
    <property type="project" value="InterPro"/>
</dbReference>
<protein>
    <recommendedName>
        <fullName evidence="1">Peptidase M13 N-terminal domain-containing protein</fullName>
    </recommendedName>
</protein>
<dbReference type="InterPro" id="IPR042089">
    <property type="entry name" value="Peptidase_M13_dom_2"/>
</dbReference>
<dbReference type="EMBL" id="JAHQIW010007027">
    <property type="protein sequence ID" value="KAJ1371702.1"/>
    <property type="molecule type" value="Genomic_DNA"/>
</dbReference>
<accession>A0AAD5R8S6</accession>
<dbReference type="SUPFAM" id="SSF55486">
    <property type="entry name" value="Metalloproteases ('zincins'), catalytic domain"/>
    <property type="match status" value="1"/>
</dbReference>
<comment type="caution">
    <text evidence="2">The sequence shown here is derived from an EMBL/GenBank/DDBJ whole genome shotgun (WGS) entry which is preliminary data.</text>
</comment>
<feature type="domain" description="Peptidase M13 N-terminal" evidence="1">
    <location>
        <begin position="6"/>
        <end position="107"/>
    </location>
</feature>
<dbReference type="InterPro" id="IPR008753">
    <property type="entry name" value="Peptidase_M13_N"/>
</dbReference>
<organism evidence="2 3">
    <name type="scientific">Parelaphostrongylus tenuis</name>
    <name type="common">Meningeal worm</name>
    <dbReference type="NCBI Taxonomy" id="148309"/>
    <lineage>
        <taxon>Eukaryota</taxon>
        <taxon>Metazoa</taxon>
        <taxon>Ecdysozoa</taxon>
        <taxon>Nematoda</taxon>
        <taxon>Chromadorea</taxon>
        <taxon>Rhabditida</taxon>
        <taxon>Rhabditina</taxon>
        <taxon>Rhabditomorpha</taxon>
        <taxon>Strongyloidea</taxon>
        <taxon>Metastrongylidae</taxon>
        <taxon>Parelaphostrongylus</taxon>
    </lineage>
</organism>
<dbReference type="Pfam" id="PF05649">
    <property type="entry name" value="Peptidase_M13_N"/>
    <property type="match status" value="1"/>
</dbReference>
<sequence length="109" mass="12447">MHTLQASQDVANFETLIAMASWPDQEMRNYRRLYNPYKLDTLTQAYPSIKWKSHLSSLLSSVENAVDIASNQVILSQPSYFAWLNAVFAGNTTDLNTIVNYIITQLLFN</sequence>
<proteinExistence type="predicted"/>
<dbReference type="Proteomes" id="UP001196413">
    <property type="component" value="Unassembled WGS sequence"/>
</dbReference>